<dbReference type="InterPro" id="IPR011053">
    <property type="entry name" value="Single_hybrid_motif"/>
</dbReference>
<dbReference type="PROSITE" id="PS50989">
    <property type="entry name" value="COA_CT_CTER"/>
    <property type="match status" value="1"/>
</dbReference>
<dbReference type="InterPro" id="IPR005481">
    <property type="entry name" value="BC-like_N"/>
</dbReference>
<comment type="caution">
    <text evidence="12">The sequence shown here is derived from an EMBL/GenBank/DDBJ whole genome shotgun (WGS) entry which is preliminary data.</text>
</comment>
<dbReference type="Gene3D" id="2.40.50.100">
    <property type="match status" value="1"/>
</dbReference>
<evidence type="ECO:0000256" key="1">
    <source>
        <dbReference type="ARBA" id="ARBA00001953"/>
    </source>
</evidence>
<reference evidence="12" key="1">
    <citation type="journal article" date="2014" name="Int. J. Syst. Evol. Microbiol.">
        <title>Complete genome sequence of Corynebacterium casei LMG S-19264T (=DSM 44701T), isolated from a smear-ripened cheese.</title>
        <authorList>
            <consortium name="US DOE Joint Genome Institute (JGI-PGF)"/>
            <person name="Walter F."/>
            <person name="Albersmeier A."/>
            <person name="Kalinowski J."/>
            <person name="Ruckert C."/>
        </authorList>
    </citation>
    <scope>NUCLEOTIDE SEQUENCE</scope>
    <source>
        <strain evidence="12">CGMCC 1.12919</strain>
    </source>
</reference>
<dbReference type="SUPFAM" id="SSF52440">
    <property type="entry name" value="PreATP-grasp domain"/>
    <property type="match status" value="1"/>
</dbReference>
<organism evidence="12 13">
    <name type="scientific">Chelatococcus reniformis</name>
    <dbReference type="NCBI Taxonomy" id="1494448"/>
    <lineage>
        <taxon>Bacteria</taxon>
        <taxon>Pseudomonadati</taxon>
        <taxon>Pseudomonadota</taxon>
        <taxon>Alphaproteobacteria</taxon>
        <taxon>Hyphomicrobiales</taxon>
        <taxon>Chelatococcaceae</taxon>
        <taxon>Chelatococcus</taxon>
    </lineage>
</organism>
<feature type="domain" description="Lipoyl-binding" evidence="8">
    <location>
        <begin position="510"/>
        <end position="581"/>
    </location>
</feature>
<dbReference type="GO" id="GO:0005524">
    <property type="term" value="F:ATP binding"/>
    <property type="evidence" value="ECO:0007669"/>
    <property type="project" value="UniProtKB-UniRule"/>
</dbReference>
<dbReference type="Gene3D" id="3.30.1490.20">
    <property type="entry name" value="ATP-grasp fold, A domain"/>
    <property type="match status" value="1"/>
</dbReference>
<dbReference type="Pfam" id="PF02785">
    <property type="entry name" value="Biotin_carb_C"/>
    <property type="match status" value="1"/>
</dbReference>
<keyword evidence="2" id="KW-0436">Ligase</keyword>
<dbReference type="InterPro" id="IPR011763">
    <property type="entry name" value="COA_CT_C"/>
</dbReference>
<dbReference type="InterPro" id="IPR011054">
    <property type="entry name" value="Rudment_hybrid_motif"/>
</dbReference>
<dbReference type="SUPFAM" id="SSF51230">
    <property type="entry name" value="Single hybrid motif"/>
    <property type="match status" value="1"/>
</dbReference>
<dbReference type="EMBL" id="BMGG01000012">
    <property type="protein sequence ID" value="GGC91531.1"/>
    <property type="molecule type" value="Genomic_DNA"/>
</dbReference>
<evidence type="ECO:0000313" key="12">
    <source>
        <dbReference type="EMBL" id="GGC91531.1"/>
    </source>
</evidence>
<comment type="cofactor">
    <cofactor evidence="1">
        <name>biotin</name>
        <dbReference type="ChEBI" id="CHEBI:57586"/>
    </cofactor>
</comment>
<feature type="compositionally biased region" description="Low complexity" evidence="7">
    <location>
        <begin position="495"/>
        <end position="511"/>
    </location>
</feature>
<dbReference type="InterPro" id="IPR011764">
    <property type="entry name" value="Biotin_carboxylation_dom"/>
</dbReference>
<keyword evidence="13" id="KW-1185">Reference proteome</keyword>
<keyword evidence="4 6" id="KW-0067">ATP-binding</keyword>
<dbReference type="Proteomes" id="UP000637002">
    <property type="component" value="Unassembled WGS sequence"/>
</dbReference>
<evidence type="ECO:0000259" key="8">
    <source>
        <dbReference type="PROSITE" id="PS50968"/>
    </source>
</evidence>
<evidence type="ECO:0000259" key="9">
    <source>
        <dbReference type="PROSITE" id="PS50975"/>
    </source>
</evidence>
<keyword evidence="12" id="KW-0670">Pyruvate</keyword>
<dbReference type="InterPro" id="IPR001882">
    <property type="entry name" value="Biotin_BS"/>
</dbReference>
<evidence type="ECO:0000256" key="3">
    <source>
        <dbReference type="ARBA" id="ARBA00022741"/>
    </source>
</evidence>
<dbReference type="Pfam" id="PF01039">
    <property type="entry name" value="Carboxyl_trans"/>
    <property type="match status" value="1"/>
</dbReference>
<feature type="region of interest" description="Disordered" evidence="7">
    <location>
        <begin position="495"/>
        <end position="517"/>
    </location>
</feature>
<evidence type="ECO:0000259" key="11">
    <source>
        <dbReference type="PROSITE" id="PS50989"/>
    </source>
</evidence>
<dbReference type="InterPro" id="IPR011761">
    <property type="entry name" value="ATP-grasp"/>
</dbReference>
<dbReference type="PROSITE" id="PS00188">
    <property type="entry name" value="BIOTIN"/>
    <property type="match status" value="1"/>
</dbReference>
<dbReference type="Gene3D" id="3.40.50.20">
    <property type="match status" value="1"/>
</dbReference>
<dbReference type="Pfam" id="PF00364">
    <property type="entry name" value="Biotin_lipoyl"/>
    <property type="match status" value="1"/>
</dbReference>
<dbReference type="InterPro" id="IPR000089">
    <property type="entry name" value="Biotin_lipoyl"/>
</dbReference>
<evidence type="ECO:0000256" key="5">
    <source>
        <dbReference type="ARBA" id="ARBA00023267"/>
    </source>
</evidence>
<dbReference type="PROSITE" id="PS00867">
    <property type="entry name" value="CPSASE_2"/>
    <property type="match status" value="1"/>
</dbReference>
<accession>A0A916UXH2</accession>
<dbReference type="GO" id="GO:0046872">
    <property type="term" value="F:metal ion binding"/>
    <property type="evidence" value="ECO:0007669"/>
    <property type="project" value="InterPro"/>
</dbReference>
<dbReference type="Pfam" id="PF00289">
    <property type="entry name" value="Biotin_carb_N"/>
    <property type="match status" value="1"/>
</dbReference>
<feature type="domain" description="Biotin carboxylation" evidence="10">
    <location>
        <begin position="16"/>
        <end position="474"/>
    </location>
</feature>
<dbReference type="CDD" id="cd06850">
    <property type="entry name" value="biotinyl_domain"/>
    <property type="match status" value="1"/>
</dbReference>
<dbReference type="Gene3D" id="3.90.226.10">
    <property type="entry name" value="2-enoyl-CoA Hydratase, Chain A, domain 1"/>
    <property type="match status" value="2"/>
</dbReference>
<keyword evidence="3 6" id="KW-0547">Nucleotide-binding</keyword>
<feature type="domain" description="CoA carboxyltransferase C-terminal" evidence="11">
    <location>
        <begin position="861"/>
        <end position="1118"/>
    </location>
</feature>
<evidence type="ECO:0000259" key="10">
    <source>
        <dbReference type="PROSITE" id="PS50979"/>
    </source>
</evidence>
<dbReference type="PANTHER" id="PTHR48095">
    <property type="entry name" value="PYRUVATE CARBOXYLASE SUBUNIT A"/>
    <property type="match status" value="1"/>
</dbReference>
<dbReference type="SMART" id="SM00878">
    <property type="entry name" value="Biotin_carb_C"/>
    <property type="match status" value="1"/>
</dbReference>
<dbReference type="SUPFAM" id="SSF51246">
    <property type="entry name" value="Rudiment single hybrid motif"/>
    <property type="match status" value="1"/>
</dbReference>
<dbReference type="InterPro" id="IPR016185">
    <property type="entry name" value="PreATP-grasp_dom_sf"/>
</dbReference>
<dbReference type="Pfam" id="PF02786">
    <property type="entry name" value="CPSase_L_D2"/>
    <property type="match status" value="1"/>
</dbReference>
<evidence type="ECO:0000256" key="7">
    <source>
        <dbReference type="SAM" id="MobiDB-lite"/>
    </source>
</evidence>
<reference evidence="12" key="2">
    <citation type="submission" date="2020-09" db="EMBL/GenBank/DDBJ databases">
        <authorList>
            <person name="Sun Q."/>
            <person name="Zhou Y."/>
        </authorList>
    </citation>
    <scope>NUCLEOTIDE SEQUENCE</scope>
    <source>
        <strain evidence="12">CGMCC 1.12919</strain>
    </source>
</reference>
<protein>
    <submittedName>
        <fullName evidence="12">Pyruvate carboxylase</fullName>
    </submittedName>
</protein>
<sequence>MATSLATKSASPAPATISKLLIANRGEIAIRIARAAGELRIPTVAVYTADDELSLHTRKADEAHALAGRGARGYLDVAAIIAAAKATGCDGLHPGYGFLSENVALAEACAENGIVFVGPSPTALGLFGDKTAARELAQKVGVPVIPGTTGATTLEEATAFFDGLGEGAAIMIKAIAGGGGRGMRPVTTREELAEAYARCRSEAKAAFGDEAVYVERLMRNARHIEVQIIGDRAGNISHLYERECTIQRRNQKIVEVAPSPALTPALRERITLAARELAAAAHYDNLGTFEFLLDAAPGEGEPFFAFIEANPRLQVEHTVTEAVLGVDLVQAQLQIAAGRSLADLGLLQTSIPQPRGYAVQLRINMEAMDEKGLVKPQGGTLAVFEPPSGPGLRVDTFGYAGYRTSAAFDSLLAKLIVHSGSPQFTDAVAKAYRAACEFRIEGVGTNLPFLKALLQHPAVAANAVTTRFVEEHVAELVRAGRDGTHRQLFFAPEAPAGAGAASSERPSAPSGTEPVPAPMQGTIVSIDVAVGDLVRPGQQVAVLEAMKMEHLISAGRGGIVRGLAAAKGDTLMSGESILFVEPADVEGQTDQSAEAVDLDAIRADLAHVLARQANLLDANRPQSVERRRKTNQRTARENIEQLVDPGTFMEYGGLAIAAQARRRSLDDLIINTPADGLIVGTASINGTQVPAERARSMVVAYDYTVLAGTQGKRNHKKLDRALHLAQQWELPLVLYAEGGGGRPGDTDGAGLTGLDTTSFVEFARLSGTVPIVGVVSGYCFAGNAALLGCCDVIIATRNSSIGMGGPAMIEGGGLGVYHPAEVGPVSTQVPNGVIDVLVEDEIEATEVARKYLSYFQGPIAEWEAADQRLLRRAIPENRLRVYEVRDVIELLADTGSVLELRPEFGVGIVTAFVRIEGKPFGLIANNPKHLGGAIDAPAGDKAARFIQMCDAFDLPIISLCDTPGFMVGPEAEKTGVVRHVCRMFLAGANATVPVFTVVLRKGYGLGAQGMAAGGFQAPFFTVAWPTGEFGGMGLEGYVRLGYRKEMEAIDDPVERQAYYEMMVARKYEEGKATSIATVLEIDNVIDPAETRSWLLRGLASTPAPKPVPGGKRAYIDAF</sequence>
<dbReference type="RefSeq" id="WP_244642265.1">
    <property type="nucleotide sequence ID" value="NZ_BMGG01000012.1"/>
</dbReference>
<dbReference type="PROSITE" id="PS50968">
    <property type="entry name" value="BIOTINYL_LIPOYL"/>
    <property type="match status" value="1"/>
</dbReference>
<dbReference type="Gene3D" id="3.30.470.20">
    <property type="entry name" value="ATP-grasp fold, B domain"/>
    <property type="match status" value="1"/>
</dbReference>
<proteinExistence type="predicted"/>
<dbReference type="PROSITE" id="PS50975">
    <property type="entry name" value="ATP_GRASP"/>
    <property type="match status" value="1"/>
</dbReference>
<feature type="domain" description="ATP-grasp" evidence="9">
    <location>
        <begin position="134"/>
        <end position="337"/>
    </location>
</feature>
<evidence type="ECO:0000256" key="6">
    <source>
        <dbReference type="PROSITE-ProRule" id="PRU00409"/>
    </source>
</evidence>
<dbReference type="InterPro" id="IPR051602">
    <property type="entry name" value="ACC_Biotin_Carboxylase"/>
</dbReference>
<dbReference type="InterPro" id="IPR034733">
    <property type="entry name" value="AcCoA_carboxyl_beta"/>
</dbReference>
<keyword evidence="5" id="KW-0092">Biotin</keyword>
<dbReference type="PROSITE" id="PS50979">
    <property type="entry name" value="BC"/>
    <property type="match status" value="1"/>
</dbReference>
<dbReference type="SUPFAM" id="SSF56059">
    <property type="entry name" value="Glutathione synthetase ATP-binding domain-like"/>
    <property type="match status" value="1"/>
</dbReference>
<dbReference type="SUPFAM" id="SSF52096">
    <property type="entry name" value="ClpP/crotonase"/>
    <property type="match status" value="2"/>
</dbReference>
<name>A0A916UXH2_9HYPH</name>
<dbReference type="InterPro" id="IPR029045">
    <property type="entry name" value="ClpP/crotonase-like_dom_sf"/>
</dbReference>
<evidence type="ECO:0000313" key="13">
    <source>
        <dbReference type="Proteomes" id="UP000637002"/>
    </source>
</evidence>
<dbReference type="PANTHER" id="PTHR48095:SF5">
    <property type="entry name" value="BLL7292 PROTEIN"/>
    <property type="match status" value="1"/>
</dbReference>
<evidence type="ECO:0000256" key="4">
    <source>
        <dbReference type="ARBA" id="ARBA00022840"/>
    </source>
</evidence>
<dbReference type="GO" id="GO:0016874">
    <property type="term" value="F:ligase activity"/>
    <property type="evidence" value="ECO:0007669"/>
    <property type="project" value="UniProtKB-KW"/>
</dbReference>
<dbReference type="InterPro" id="IPR013815">
    <property type="entry name" value="ATP_grasp_subdomain_1"/>
</dbReference>
<dbReference type="InterPro" id="IPR005482">
    <property type="entry name" value="Biotin_COase_C"/>
</dbReference>
<gene>
    <name evidence="12" type="ORF">GCM10010994_56620</name>
</gene>
<dbReference type="AlphaFoldDB" id="A0A916UXH2"/>
<dbReference type="InterPro" id="IPR005479">
    <property type="entry name" value="CPAse_ATP-bd"/>
</dbReference>
<evidence type="ECO:0000256" key="2">
    <source>
        <dbReference type="ARBA" id="ARBA00022598"/>
    </source>
</evidence>